<name>A0AAV2GDY1_9ROSI</name>
<gene>
    <name evidence="6" type="ORF">LTRI10_LOCUS48127</name>
</gene>
<dbReference type="PROSITE" id="PS50985">
    <property type="entry name" value="GRAS"/>
    <property type="match status" value="1"/>
</dbReference>
<keyword evidence="2" id="KW-0805">Transcription regulation</keyword>
<evidence type="ECO:0000256" key="2">
    <source>
        <dbReference type="ARBA" id="ARBA00023015"/>
    </source>
</evidence>
<keyword evidence="4" id="KW-0539">Nucleus</keyword>
<comment type="subcellular location">
    <subcellularLocation>
        <location evidence="1">Nucleus</location>
    </subcellularLocation>
</comment>
<evidence type="ECO:0000256" key="1">
    <source>
        <dbReference type="ARBA" id="ARBA00004123"/>
    </source>
</evidence>
<accession>A0AAV2GDY1</accession>
<protein>
    <submittedName>
        <fullName evidence="6">Uncharacterized protein</fullName>
    </submittedName>
</protein>
<dbReference type="Pfam" id="PF03514">
    <property type="entry name" value="GRAS"/>
    <property type="match status" value="1"/>
</dbReference>
<dbReference type="GO" id="GO:0005634">
    <property type="term" value="C:nucleus"/>
    <property type="evidence" value="ECO:0007669"/>
    <property type="project" value="UniProtKB-SubCell"/>
</dbReference>
<dbReference type="Proteomes" id="UP001497516">
    <property type="component" value="Chromosome 8"/>
</dbReference>
<evidence type="ECO:0000256" key="4">
    <source>
        <dbReference type="ARBA" id="ARBA00023242"/>
    </source>
</evidence>
<evidence type="ECO:0000313" key="7">
    <source>
        <dbReference type="Proteomes" id="UP001497516"/>
    </source>
</evidence>
<evidence type="ECO:0000256" key="5">
    <source>
        <dbReference type="PROSITE-ProRule" id="PRU01191"/>
    </source>
</evidence>
<reference evidence="6 7" key="1">
    <citation type="submission" date="2024-04" db="EMBL/GenBank/DDBJ databases">
        <authorList>
            <person name="Fracassetti M."/>
        </authorList>
    </citation>
    <scope>NUCLEOTIDE SEQUENCE [LARGE SCALE GENOMIC DNA]</scope>
</reference>
<proteinExistence type="inferred from homology"/>
<comment type="similarity">
    <text evidence="5">Belongs to the GRAS family.</text>
</comment>
<keyword evidence="3" id="KW-0804">Transcription</keyword>
<feature type="region of interest" description="SAW" evidence="5">
    <location>
        <begin position="39"/>
        <end position="115"/>
    </location>
</feature>
<dbReference type="AlphaFoldDB" id="A0AAV2GDY1"/>
<dbReference type="InterPro" id="IPR005202">
    <property type="entry name" value="TF_GRAS"/>
</dbReference>
<sequence length="116" mass="13614">MSPKSLFVVEQEDQNSNRLVDWDDYVGGDVWREIENMVAYEGLDGVEWHERFSRWELRMTRAGFRPVRMWYNSDEDAKQMVGLQDESKHAAKVPMVLAVTLDWFSVITEVQEEITG</sequence>
<evidence type="ECO:0000256" key="3">
    <source>
        <dbReference type="ARBA" id="ARBA00023163"/>
    </source>
</evidence>
<keyword evidence="7" id="KW-1185">Reference proteome</keyword>
<comment type="caution">
    <text evidence="5">Lacks conserved residue(s) required for the propagation of feature annotation.</text>
</comment>
<dbReference type="EMBL" id="OZ034821">
    <property type="protein sequence ID" value="CAL1408542.1"/>
    <property type="molecule type" value="Genomic_DNA"/>
</dbReference>
<organism evidence="6 7">
    <name type="scientific">Linum trigynum</name>
    <dbReference type="NCBI Taxonomy" id="586398"/>
    <lineage>
        <taxon>Eukaryota</taxon>
        <taxon>Viridiplantae</taxon>
        <taxon>Streptophyta</taxon>
        <taxon>Embryophyta</taxon>
        <taxon>Tracheophyta</taxon>
        <taxon>Spermatophyta</taxon>
        <taxon>Magnoliopsida</taxon>
        <taxon>eudicotyledons</taxon>
        <taxon>Gunneridae</taxon>
        <taxon>Pentapetalae</taxon>
        <taxon>rosids</taxon>
        <taxon>fabids</taxon>
        <taxon>Malpighiales</taxon>
        <taxon>Linaceae</taxon>
        <taxon>Linum</taxon>
    </lineage>
</organism>
<evidence type="ECO:0000313" key="6">
    <source>
        <dbReference type="EMBL" id="CAL1408542.1"/>
    </source>
</evidence>